<evidence type="ECO:0000313" key="9">
    <source>
        <dbReference type="EMBL" id="KIV86034.1"/>
    </source>
</evidence>
<dbReference type="Gene3D" id="3.30.9.10">
    <property type="entry name" value="D-Amino Acid Oxidase, subunit A, domain 2"/>
    <property type="match status" value="1"/>
</dbReference>
<dbReference type="Pfam" id="PF13202">
    <property type="entry name" value="EF-hand_5"/>
    <property type="match status" value="1"/>
</dbReference>
<dbReference type="PROSITE" id="PS00018">
    <property type="entry name" value="EF_HAND_1"/>
    <property type="match status" value="1"/>
</dbReference>
<evidence type="ECO:0000256" key="7">
    <source>
        <dbReference type="ARBA" id="ARBA00023033"/>
    </source>
</evidence>
<comment type="similarity">
    <text evidence="1">Belongs to the paxM FAD-dependent monooxygenase family.</text>
</comment>
<keyword evidence="3" id="KW-0274">FAD</keyword>
<dbReference type="AlphaFoldDB" id="A0A0D1YX02"/>
<organism evidence="9 10">
    <name type="scientific">Exophiala sideris</name>
    <dbReference type="NCBI Taxonomy" id="1016849"/>
    <lineage>
        <taxon>Eukaryota</taxon>
        <taxon>Fungi</taxon>
        <taxon>Dikarya</taxon>
        <taxon>Ascomycota</taxon>
        <taxon>Pezizomycotina</taxon>
        <taxon>Eurotiomycetes</taxon>
        <taxon>Chaetothyriomycetidae</taxon>
        <taxon>Chaetothyriales</taxon>
        <taxon>Herpotrichiellaceae</taxon>
        <taxon>Exophiala</taxon>
    </lineage>
</organism>
<accession>A0A0D1YX02</accession>
<evidence type="ECO:0000256" key="5">
    <source>
        <dbReference type="ARBA" id="ARBA00022946"/>
    </source>
</evidence>
<evidence type="ECO:0000256" key="6">
    <source>
        <dbReference type="ARBA" id="ARBA00023002"/>
    </source>
</evidence>
<dbReference type="STRING" id="1016849.A0A0D1YX02"/>
<reference evidence="9 10" key="1">
    <citation type="submission" date="2015-01" db="EMBL/GenBank/DDBJ databases">
        <title>The Genome Sequence of Exophiala sideris CBS121828.</title>
        <authorList>
            <consortium name="The Broad Institute Genomics Platform"/>
            <person name="Cuomo C."/>
            <person name="de Hoog S."/>
            <person name="Gorbushina A."/>
            <person name="Stielow B."/>
            <person name="Teixiera M."/>
            <person name="Abouelleil A."/>
            <person name="Chapman S.B."/>
            <person name="Priest M."/>
            <person name="Young S.K."/>
            <person name="Wortman J."/>
            <person name="Nusbaum C."/>
            <person name="Birren B."/>
        </authorList>
    </citation>
    <scope>NUCLEOTIDE SEQUENCE [LARGE SCALE GENOMIC DNA]</scope>
    <source>
        <strain evidence="9 10">CBS 121828</strain>
    </source>
</reference>
<dbReference type="PANTHER" id="PTHR13789">
    <property type="entry name" value="MONOOXYGENASE"/>
    <property type="match status" value="1"/>
</dbReference>
<proteinExistence type="inferred from homology"/>
<keyword evidence="4" id="KW-0106">Calcium</keyword>
<dbReference type="SUPFAM" id="SSF47473">
    <property type="entry name" value="EF-hand"/>
    <property type="match status" value="1"/>
</dbReference>
<feature type="domain" description="EF-hand" evidence="8">
    <location>
        <begin position="224"/>
        <end position="259"/>
    </location>
</feature>
<evidence type="ECO:0000313" key="10">
    <source>
        <dbReference type="Proteomes" id="UP000053599"/>
    </source>
</evidence>
<dbReference type="OrthoDB" id="1878542at2759"/>
<gene>
    <name evidence="9" type="ORF">PV11_01675</name>
</gene>
<dbReference type="EMBL" id="KN846951">
    <property type="protein sequence ID" value="KIV86034.1"/>
    <property type="molecule type" value="Genomic_DNA"/>
</dbReference>
<name>A0A0D1YX02_9EURO</name>
<evidence type="ECO:0000256" key="4">
    <source>
        <dbReference type="ARBA" id="ARBA00022837"/>
    </source>
</evidence>
<dbReference type="SUPFAM" id="SSF51905">
    <property type="entry name" value="FAD/NAD(P)-binding domain"/>
    <property type="match status" value="1"/>
</dbReference>
<dbReference type="GO" id="GO:0071949">
    <property type="term" value="F:FAD binding"/>
    <property type="evidence" value="ECO:0007669"/>
    <property type="project" value="InterPro"/>
</dbReference>
<dbReference type="Gene3D" id="3.50.50.60">
    <property type="entry name" value="FAD/NAD(P)-binding domain"/>
    <property type="match status" value="1"/>
</dbReference>
<dbReference type="SUPFAM" id="SSF54373">
    <property type="entry name" value="FAD-linked reductases, C-terminal domain"/>
    <property type="match status" value="1"/>
</dbReference>
<dbReference type="PANTHER" id="PTHR13789:SF311">
    <property type="entry name" value="HYDROXYLASE, PUTATIVE (AFU_ORTHOLOGUE AFUA_5G10180)-RELATED"/>
    <property type="match status" value="1"/>
</dbReference>
<dbReference type="InterPro" id="IPR002938">
    <property type="entry name" value="FAD-bd"/>
</dbReference>
<dbReference type="HOGENOM" id="CLU_921446_0_0_1"/>
<dbReference type="InterPro" id="IPR036188">
    <property type="entry name" value="FAD/NAD-bd_sf"/>
</dbReference>
<dbReference type="InterPro" id="IPR011992">
    <property type="entry name" value="EF-hand-dom_pair"/>
</dbReference>
<dbReference type="InterPro" id="IPR018247">
    <property type="entry name" value="EF_Hand_1_Ca_BS"/>
</dbReference>
<evidence type="ECO:0000259" key="8">
    <source>
        <dbReference type="PROSITE" id="PS50222"/>
    </source>
</evidence>
<dbReference type="Proteomes" id="UP000053599">
    <property type="component" value="Unassembled WGS sequence"/>
</dbReference>
<dbReference type="InterPro" id="IPR002048">
    <property type="entry name" value="EF_hand_dom"/>
</dbReference>
<keyword evidence="7" id="KW-0503">Monooxygenase</keyword>
<protein>
    <recommendedName>
        <fullName evidence="8">EF-hand domain-containing protein</fullName>
    </recommendedName>
</protein>
<keyword evidence="2" id="KW-0285">Flavoprotein</keyword>
<sequence length="302" mass="33345">MLETAKDLGVEVRLGCNVEHLDFISPQVTLSNGETLKADAIVGADGLWSTTRELLLEHPSPPIETRDLAYRATLPYEYIKSLHDPEIDELCQREVVSVWLGPEKHCVFYPIQDGKVFNLVLLRPDNMPSGARTEKASLEKMRQSFDGWHPMLTRILSKIDSVLKWKLCHHEELATWTKGSVALLRDACHPTLPYQGQGAAMAVEDGASLGRLLREDPSCGLFESENQCALDKFQAIDTNHDGIVTLAEVLAGAEVLRLFIASTGMGEARITGNVTALFDTYDTDQNGNLTFAEALAPQTLNL</sequence>
<dbReference type="PROSITE" id="PS50222">
    <property type="entry name" value="EF_HAND_2"/>
    <property type="match status" value="1"/>
</dbReference>
<dbReference type="InterPro" id="IPR050493">
    <property type="entry name" value="FAD-dep_Monooxygenase_BioMet"/>
</dbReference>
<evidence type="ECO:0000256" key="2">
    <source>
        <dbReference type="ARBA" id="ARBA00022630"/>
    </source>
</evidence>
<keyword evidence="5" id="KW-0809">Transit peptide</keyword>
<keyword evidence="6" id="KW-0560">Oxidoreductase</keyword>
<dbReference type="GO" id="GO:0004497">
    <property type="term" value="F:monooxygenase activity"/>
    <property type="evidence" value="ECO:0007669"/>
    <property type="project" value="UniProtKB-KW"/>
</dbReference>
<evidence type="ECO:0000256" key="1">
    <source>
        <dbReference type="ARBA" id="ARBA00007992"/>
    </source>
</evidence>
<dbReference type="Gene3D" id="1.10.238.10">
    <property type="entry name" value="EF-hand"/>
    <property type="match status" value="1"/>
</dbReference>
<dbReference type="Pfam" id="PF01494">
    <property type="entry name" value="FAD_binding_3"/>
    <property type="match status" value="1"/>
</dbReference>
<dbReference type="GO" id="GO:0005509">
    <property type="term" value="F:calcium ion binding"/>
    <property type="evidence" value="ECO:0007669"/>
    <property type="project" value="InterPro"/>
</dbReference>
<evidence type="ECO:0000256" key="3">
    <source>
        <dbReference type="ARBA" id="ARBA00022827"/>
    </source>
</evidence>
<dbReference type="PRINTS" id="PR00420">
    <property type="entry name" value="RNGMNOXGNASE"/>
</dbReference>